<dbReference type="AlphaFoldDB" id="A0ABD7S6B1"/>
<dbReference type="EMBL" id="VOCK01000039">
    <property type="protein sequence ID" value="TWQ50434.1"/>
    <property type="molecule type" value="Genomic_DNA"/>
</dbReference>
<name>A0ABD7S6B1_XANVA</name>
<reference evidence="2" key="1">
    <citation type="journal article" date="2020" name="Phytopathology">
        <title>Genomic acquisitions in emerging populations of Xanthomonas vasicola pv. vasculorum infecting corn in the U.S. and Argentina.</title>
        <authorList>
            <person name="Perez-Quintero A.L."/>
        </authorList>
    </citation>
    <scope>NUCLEOTIDE SEQUENCE [LARGE SCALE GENOMIC DNA]</scope>
    <source>
        <strain evidence="2">Xvh-L</strain>
    </source>
</reference>
<keyword evidence="2" id="KW-1185">Reference proteome</keyword>
<protein>
    <submittedName>
        <fullName evidence="1">Uncharacterized protein</fullName>
    </submittedName>
</protein>
<dbReference type="RefSeq" id="WP_123180699.1">
    <property type="nucleotide sequence ID" value="NZ_JBJNTO010000039.1"/>
</dbReference>
<proteinExistence type="predicted"/>
<gene>
    <name evidence="1" type="ORF">FQK01_18500</name>
</gene>
<sequence length="115" mass="12394">MQTENKCSSYIQLVFFDDVTGEVVNLGGAGFITEEEGEAAWANIPAFSGLSSFMADRMDADGDIVDDKVVSAETCERLMGKPIAQLIRKGRAKLSAELDALSAVHKAHVVCRTRA</sequence>
<accession>A0ABD7S6B1</accession>
<evidence type="ECO:0000313" key="2">
    <source>
        <dbReference type="Proteomes" id="UP000320455"/>
    </source>
</evidence>
<organism evidence="1 2">
    <name type="scientific">Xanthomonas vasicola</name>
    <dbReference type="NCBI Taxonomy" id="56459"/>
    <lineage>
        <taxon>Bacteria</taxon>
        <taxon>Pseudomonadati</taxon>
        <taxon>Pseudomonadota</taxon>
        <taxon>Gammaproteobacteria</taxon>
        <taxon>Lysobacterales</taxon>
        <taxon>Lysobacteraceae</taxon>
        <taxon>Xanthomonas</taxon>
    </lineage>
</organism>
<dbReference type="Proteomes" id="UP000320455">
    <property type="component" value="Unassembled WGS sequence"/>
</dbReference>
<evidence type="ECO:0000313" key="1">
    <source>
        <dbReference type="EMBL" id="TWQ50434.1"/>
    </source>
</evidence>
<comment type="caution">
    <text evidence="1">The sequence shown here is derived from an EMBL/GenBank/DDBJ whole genome shotgun (WGS) entry which is preliminary data.</text>
</comment>